<keyword evidence="5" id="KW-0326">Glycosidase</keyword>
<dbReference type="PANTHER" id="PTHR43818">
    <property type="entry name" value="BCDNA.GH03377"/>
    <property type="match status" value="1"/>
</dbReference>
<evidence type="ECO:0000256" key="5">
    <source>
        <dbReference type="ARBA" id="ARBA00023295"/>
    </source>
</evidence>
<name>A0ABU3DAK4_9FLAO</name>
<evidence type="ECO:0000256" key="3">
    <source>
        <dbReference type="ARBA" id="ARBA00022801"/>
    </source>
</evidence>
<dbReference type="InterPro" id="IPR050463">
    <property type="entry name" value="Gfo/Idh/MocA_oxidrdct_glycsds"/>
</dbReference>
<organism evidence="8 9">
    <name type="scientific">Autumnicola musiva</name>
    <dbReference type="NCBI Taxonomy" id="3075589"/>
    <lineage>
        <taxon>Bacteria</taxon>
        <taxon>Pseudomonadati</taxon>
        <taxon>Bacteroidota</taxon>
        <taxon>Flavobacteriia</taxon>
        <taxon>Flavobacteriales</taxon>
        <taxon>Flavobacteriaceae</taxon>
        <taxon>Autumnicola</taxon>
    </lineage>
</organism>
<evidence type="ECO:0000256" key="4">
    <source>
        <dbReference type="ARBA" id="ARBA00023027"/>
    </source>
</evidence>
<gene>
    <name evidence="8" type="ORF">RM539_18485</name>
</gene>
<keyword evidence="3" id="KW-0378">Hydrolase</keyword>
<dbReference type="Gene3D" id="3.40.50.720">
    <property type="entry name" value="NAD(P)-binding Rossmann-like Domain"/>
    <property type="match status" value="1"/>
</dbReference>
<dbReference type="RefSeq" id="WP_311504907.1">
    <property type="nucleotide sequence ID" value="NZ_JAVRHK010000025.1"/>
</dbReference>
<protein>
    <submittedName>
        <fullName evidence="8">Gfo/Idh/MocA family oxidoreductase</fullName>
    </submittedName>
</protein>
<evidence type="ECO:0000259" key="7">
    <source>
        <dbReference type="Pfam" id="PF21252"/>
    </source>
</evidence>
<evidence type="ECO:0000259" key="6">
    <source>
        <dbReference type="Pfam" id="PF01408"/>
    </source>
</evidence>
<dbReference type="InterPro" id="IPR006311">
    <property type="entry name" value="TAT_signal"/>
</dbReference>
<evidence type="ECO:0000313" key="9">
    <source>
        <dbReference type="Proteomes" id="UP001262582"/>
    </source>
</evidence>
<sequence length="470" mass="52749">MKNNRRDFLRITGLSGIGLVTGTLWGCKGSINASASTIADQRNQRFNMSGYAAPKLEKVRIGFIGLGMRGPGGVEAMSIIEGVEIKALCDLRTKEVEKVQKMLLNTPHEPDSYSGSDNAWKEMVDREDIDLVYIATPWDWHVPMAVYAMESGKHVAVEVPAAKTIDECWELVETSERTKKHCMMLENCCYDFFELLTLNMARQGFFGEIIHGEGAYLHNLIDLNFSKDAYEDMWRLRENYERNGNLYPTHGLGPICQIMNINRGDQLDYLTSLSSNDYTMEKKAEELASKDNFYSSFAGKNYRGNMNTTNIKTKNGKSIMIQHDVSSPRPYSRIHLVSGTKAIARKWPSPNIANGHQWINENQMKVIEENYTPEIVDKVGAMAKKIGGHGGMDFIMRWRLIDCLRNGLPLDQDVYDAALWSAIAPLSEKSVKNRAQSVDIPDFTNGAWKNNTPVNLSLAGGGNTNVLLNN</sequence>
<comment type="similarity">
    <text evidence="2">Belongs to the Gfo/Idh/MocA family. Glycosyl hydrolase 109 subfamily.</text>
</comment>
<comment type="caution">
    <text evidence="8">The sequence shown here is derived from an EMBL/GenBank/DDBJ whole genome shotgun (WGS) entry which is preliminary data.</text>
</comment>
<dbReference type="Pfam" id="PF01408">
    <property type="entry name" value="GFO_IDH_MocA"/>
    <property type="match status" value="1"/>
</dbReference>
<dbReference type="InterPro" id="IPR000683">
    <property type="entry name" value="Gfo/Idh/MocA-like_OxRdtase_N"/>
</dbReference>
<reference evidence="8 9" key="1">
    <citation type="submission" date="2023-09" db="EMBL/GenBank/DDBJ databases">
        <authorList>
            <person name="Rey-Velasco X."/>
        </authorList>
    </citation>
    <scope>NUCLEOTIDE SEQUENCE [LARGE SCALE GENOMIC DNA]</scope>
    <source>
        <strain evidence="8 9">F117</strain>
    </source>
</reference>
<evidence type="ECO:0000256" key="1">
    <source>
        <dbReference type="ARBA" id="ARBA00001911"/>
    </source>
</evidence>
<dbReference type="PANTHER" id="PTHR43818:SF1">
    <property type="entry name" value="GLYCOSYL HYDROLASE FAMILY 109 PROTEIN"/>
    <property type="match status" value="1"/>
</dbReference>
<dbReference type="SUPFAM" id="SSF51735">
    <property type="entry name" value="NAD(P)-binding Rossmann-fold domains"/>
    <property type="match status" value="1"/>
</dbReference>
<feature type="domain" description="Gfo/Idh/MocA-like oxidoreductase N-terminal" evidence="6">
    <location>
        <begin position="59"/>
        <end position="184"/>
    </location>
</feature>
<dbReference type="InterPro" id="IPR049303">
    <property type="entry name" value="Glyco_hydro_109_C"/>
</dbReference>
<dbReference type="EMBL" id="JAVRHK010000025">
    <property type="protein sequence ID" value="MDT0678572.1"/>
    <property type="molecule type" value="Genomic_DNA"/>
</dbReference>
<dbReference type="Proteomes" id="UP001262582">
    <property type="component" value="Unassembled WGS sequence"/>
</dbReference>
<comment type="cofactor">
    <cofactor evidence="1">
        <name>NAD(+)</name>
        <dbReference type="ChEBI" id="CHEBI:57540"/>
    </cofactor>
</comment>
<dbReference type="PROSITE" id="PS51318">
    <property type="entry name" value="TAT"/>
    <property type="match status" value="1"/>
</dbReference>
<keyword evidence="9" id="KW-1185">Reference proteome</keyword>
<evidence type="ECO:0000313" key="8">
    <source>
        <dbReference type="EMBL" id="MDT0678572.1"/>
    </source>
</evidence>
<feature type="domain" description="Glycosyl hydrolase 109 C-terminal" evidence="7">
    <location>
        <begin position="195"/>
        <end position="349"/>
    </location>
</feature>
<dbReference type="InterPro" id="IPR036291">
    <property type="entry name" value="NAD(P)-bd_dom_sf"/>
</dbReference>
<dbReference type="Gene3D" id="3.30.360.10">
    <property type="entry name" value="Dihydrodipicolinate Reductase, domain 2"/>
    <property type="match status" value="1"/>
</dbReference>
<evidence type="ECO:0000256" key="2">
    <source>
        <dbReference type="ARBA" id="ARBA00009329"/>
    </source>
</evidence>
<accession>A0ABU3DAK4</accession>
<dbReference type="Pfam" id="PF21252">
    <property type="entry name" value="Glyco_hydro_109_C"/>
    <property type="match status" value="1"/>
</dbReference>
<keyword evidence="4" id="KW-0520">NAD</keyword>
<proteinExistence type="inferred from homology"/>